<protein>
    <recommendedName>
        <fullName evidence="10">Transcription factor IIIB 50 kDa subunit</fullName>
    </recommendedName>
    <alternativeName>
        <fullName evidence="11">B-related factor 2</fullName>
    </alternativeName>
</protein>
<proteinExistence type="inferred from homology"/>
<dbReference type="GO" id="GO:0097550">
    <property type="term" value="C:transcription preinitiation complex"/>
    <property type="evidence" value="ECO:0000318"/>
    <property type="project" value="GO_Central"/>
</dbReference>
<comment type="similarity">
    <text evidence="2">Belongs to the TFIIB family.</text>
</comment>
<evidence type="ECO:0000256" key="13">
    <source>
        <dbReference type="PROSITE-ProRule" id="PRU00469"/>
    </source>
</evidence>
<dbReference type="PANTHER" id="PTHR11618">
    <property type="entry name" value="TRANSCRIPTION INITIATION FACTOR IIB-RELATED"/>
    <property type="match status" value="1"/>
</dbReference>
<evidence type="ECO:0000256" key="14">
    <source>
        <dbReference type="SAM" id="MobiDB-lite"/>
    </source>
</evidence>
<evidence type="ECO:0000256" key="2">
    <source>
        <dbReference type="ARBA" id="ARBA00010857"/>
    </source>
</evidence>
<evidence type="ECO:0000256" key="8">
    <source>
        <dbReference type="ARBA" id="ARBA00023163"/>
    </source>
</evidence>
<dbReference type="CDD" id="cd20555">
    <property type="entry name" value="CYCLIN_BRF2"/>
    <property type="match status" value="1"/>
</dbReference>
<reference evidence="17" key="2">
    <citation type="submission" date="2025-08" db="UniProtKB">
        <authorList>
            <consortium name="RefSeq"/>
        </authorList>
    </citation>
    <scope>IDENTIFICATION</scope>
    <source>
        <strain evidence="17">S238N-H82</strain>
        <tissue evidence="17">Testes</tissue>
    </source>
</reference>
<dbReference type="InterPro" id="IPR013137">
    <property type="entry name" value="Znf_TFIIB"/>
</dbReference>
<comment type="subcellular location">
    <subcellularLocation>
        <location evidence="1">Nucleus</location>
    </subcellularLocation>
</comment>
<evidence type="ECO:0000256" key="7">
    <source>
        <dbReference type="ARBA" id="ARBA00023159"/>
    </source>
</evidence>
<dbReference type="Pfam" id="PF21886">
    <property type="entry name" value="BRF2-like_C_cyclin_rpt"/>
    <property type="match status" value="1"/>
</dbReference>
<evidence type="ECO:0000259" key="15">
    <source>
        <dbReference type="PROSITE" id="PS51134"/>
    </source>
</evidence>
<evidence type="ECO:0000256" key="4">
    <source>
        <dbReference type="ARBA" id="ARBA00022771"/>
    </source>
</evidence>
<dbReference type="SUPFAM" id="SSF57783">
    <property type="entry name" value="Zinc beta-ribbon"/>
    <property type="match status" value="1"/>
</dbReference>
<dbReference type="GO" id="GO:0006383">
    <property type="term" value="P:transcription by RNA polymerase III"/>
    <property type="evidence" value="ECO:0000318"/>
    <property type="project" value="GO_Central"/>
</dbReference>
<dbReference type="GO" id="GO:0006352">
    <property type="term" value="P:DNA-templated transcription initiation"/>
    <property type="evidence" value="ECO:0000318"/>
    <property type="project" value="GO_Central"/>
</dbReference>
<evidence type="ECO:0000256" key="9">
    <source>
        <dbReference type="ARBA" id="ARBA00023242"/>
    </source>
</evidence>
<dbReference type="PANTHER" id="PTHR11618:SF4">
    <property type="entry name" value="TRANSCRIPTION FACTOR IIIB 90 KDA SUBUNIT"/>
    <property type="match status" value="1"/>
</dbReference>
<dbReference type="GO" id="GO:0001006">
    <property type="term" value="F:RNA polymerase III type 3 promoter sequence-specific DNA binding"/>
    <property type="evidence" value="ECO:0000318"/>
    <property type="project" value="GO_Central"/>
</dbReference>
<dbReference type="GeneID" id="118404787"/>
<feature type="region of interest" description="Disordered" evidence="14">
    <location>
        <begin position="386"/>
        <end position="425"/>
    </location>
</feature>
<keyword evidence="9" id="KW-0539">Nucleus</keyword>
<evidence type="ECO:0000256" key="10">
    <source>
        <dbReference type="ARBA" id="ARBA00039848"/>
    </source>
</evidence>
<evidence type="ECO:0000256" key="11">
    <source>
        <dbReference type="ARBA" id="ARBA00042630"/>
    </source>
</evidence>
<accession>A0A9J7KIC1</accession>
<evidence type="ECO:0000313" key="17">
    <source>
        <dbReference type="RefSeq" id="XP_035660022.1"/>
    </source>
</evidence>
<dbReference type="PROSITE" id="PS51134">
    <property type="entry name" value="ZF_TFIIB"/>
    <property type="match status" value="1"/>
</dbReference>
<evidence type="ECO:0000256" key="5">
    <source>
        <dbReference type="ARBA" id="ARBA00022833"/>
    </source>
</evidence>
<dbReference type="GO" id="GO:0000126">
    <property type="term" value="C:transcription factor TFIIIB complex"/>
    <property type="evidence" value="ECO:0000318"/>
    <property type="project" value="GO_Central"/>
</dbReference>
<reference evidence="16" key="1">
    <citation type="journal article" date="2020" name="Nat. Ecol. Evol.">
        <title>Deeply conserved synteny resolves early events in vertebrate evolution.</title>
        <authorList>
            <person name="Simakov O."/>
            <person name="Marletaz F."/>
            <person name="Yue J.X."/>
            <person name="O'Connell B."/>
            <person name="Jenkins J."/>
            <person name="Brandt A."/>
            <person name="Calef R."/>
            <person name="Tung C.H."/>
            <person name="Huang T.K."/>
            <person name="Schmutz J."/>
            <person name="Satoh N."/>
            <person name="Yu J.K."/>
            <person name="Putnam N.H."/>
            <person name="Green R.E."/>
            <person name="Rokhsar D.S."/>
        </authorList>
    </citation>
    <scope>NUCLEOTIDE SEQUENCE [LARGE SCALE GENOMIC DNA]</scope>
    <source>
        <strain evidence="16">S238N-H82</strain>
    </source>
</reference>
<dbReference type="OMA" id="IPESEMH"/>
<dbReference type="InterPro" id="IPR054078">
    <property type="entry name" value="BRF2-like_C"/>
</dbReference>
<dbReference type="Gene3D" id="1.10.472.10">
    <property type="entry name" value="Cyclin-like"/>
    <property type="match status" value="1"/>
</dbReference>
<dbReference type="GO" id="GO:0008270">
    <property type="term" value="F:zinc ion binding"/>
    <property type="evidence" value="ECO:0007669"/>
    <property type="project" value="UniProtKB-KW"/>
</dbReference>
<dbReference type="Proteomes" id="UP000001554">
    <property type="component" value="Chromosome 17"/>
</dbReference>
<dbReference type="Gene3D" id="2.20.25.10">
    <property type="match status" value="1"/>
</dbReference>
<dbReference type="KEGG" id="bfo:118404787"/>
<dbReference type="OrthoDB" id="2121711at2759"/>
<keyword evidence="5" id="KW-0862">Zinc</keyword>
<keyword evidence="8" id="KW-0804">Transcription</keyword>
<gene>
    <name evidence="17" type="primary">LOC118404787</name>
</gene>
<dbReference type="AlphaFoldDB" id="A0A9J7KIC1"/>
<evidence type="ECO:0000256" key="1">
    <source>
        <dbReference type="ARBA" id="ARBA00004123"/>
    </source>
</evidence>
<keyword evidence="3" id="KW-0479">Metal-binding</keyword>
<feature type="compositionally biased region" description="Basic and acidic residues" evidence="14">
    <location>
        <begin position="400"/>
        <end position="409"/>
    </location>
</feature>
<dbReference type="GO" id="GO:0000995">
    <property type="term" value="F:RNA polymerase III general transcription initiation factor activity"/>
    <property type="evidence" value="ECO:0000318"/>
    <property type="project" value="GO_Central"/>
</dbReference>
<dbReference type="GO" id="GO:0005634">
    <property type="term" value="C:nucleus"/>
    <property type="evidence" value="ECO:0000318"/>
    <property type="project" value="GO_Central"/>
</dbReference>
<dbReference type="GO" id="GO:0070897">
    <property type="term" value="P:transcription preinitiation complex assembly"/>
    <property type="evidence" value="ECO:0007669"/>
    <property type="project" value="InterPro"/>
</dbReference>
<keyword evidence="6" id="KW-0805">Transcription regulation</keyword>
<sequence>MSSASVCTQCGSNNIQLDPHFCLEQQICTDCGFVLEEGSFQNDPTRAFQSQQSQIALPLKYRQHNNFREHVSKARRDGALRVEEISAMLRVTSDVMVEEAKTLFTQAFNLKVLNKAKREKKRVLPGCVVYIVCRQHDWPILLSDMWDLLQCRDSVFYSVYKVILAELDITITVPEIETVVPSVIQKCGFTFDLSDEQMKAVTQIVCLAKNTWITCGRRYDPIIIASVFLVWKAEDYAKRKKTSIPKFCRQIKFGTQVLPMVRSRVQEFEGLFLKLVSEIPWVETGQIDKKNIVCYLSDILRYEKTLLAGKYGDSDLESDDEERELQEKILPPSMTNRKPKSDVRDTDSMTSKVSVAVSYSTELDENDIPDSELHKYIRSTKEVMMVEDAQKSAQEYEEENPLKRKDSSSSRKTRKRKISDVENTP</sequence>
<organism evidence="16 17">
    <name type="scientific">Branchiostoma floridae</name>
    <name type="common">Florida lancelet</name>
    <name type="synonym">Amphioxus</name>
    <dbReference type="NCBI Taxonomy" id="7739"/>
    <lineage>
        <taxon>Eukaryota</taxon>
        <taxon>Metazoa</taxon>
        <taxon>Chordata</taxon>
        <taxon>Cephalochordata</taxon>
        <taxon>Leptocardii</taxon>
        <taxon>Amphioxiformes</taxon>
        <taxon>Branchiostomatidae</taxon>
        <taxon>Branchiostoma</taxon>
    </lineage>
</organism>
<evidence type="ECO:0000256" key="3">
    <source>
        <dbReference type="ARBA" id="ARBA00022723"/>
    </source>
</evidence>
<feature type="domain" description="TFIIB-type" evidence="15">
    <location>
        <begin position="3"/>
        <end position="36"/>
    </location>
</feature>
<dbReference type="SUPFAM" id="SSF47954">
    <property type="entry name" value="Cyclin-like"/>
    <property type="match status" value="1"/>
</dbReference>
<evidence type="ECO:0000313" key="16">
    <source>
        <dbReference type="Proteomes" id="UP000001554"/>
    </source>
</evidence>
<dbReference type="RefSeq" id="XP_035660022.1">
    <property type="nucleotide sequence ID" value="XM_035804129.1"/>
</dbReference>
<keyword evidence="4 13" id="KW-0863">Zinc-finger</keyword>
<feature type="region of interest" description="Disordered" evidence="14">
    <location>
        <begin position="329"/>
        <end position="351"/>
    </location>
</feature>
<dbReference type="InterPro" id="IPR036915">
    <property type="entry name" value="Cyclin-like_sf"/>
</dbReference>
<comment type="function">
    <text evidence="12">General activator of RNA polymerase III transcription. Factor exclusively required for RNA polymerase III transcription of genes with promoter elements upstream of the initiation sites. Contributes to the regulation of gene expression; functions as activator in the absence of oxidative stress. Down-regulates expression of target genes in response to oxidative stress. Overexpression protects cells against apoptosis in response to oxidative stress.</text>
</comment>
<dbReference type="InterPro" id="IPR000812">
    <property type="entry name" value="TFIIB"/>
</dbReference>
<keyword evidence="7" id="KW-0010">Activator</keyword>
<keyword evidence="16" id="KW-1185">Reference proteome</keyword>
<evidence type="ECO:0000256" key="6">
    <source>
        <dbReference type="ARBA" id="ARBA00023015"/>
    </source>
</evidence>
<name>A0A9J7KIC1_BRAFL</name>
<evidence type="ECO:0000256" key="12">
    <source>
        <dbReference type="ARBA" id="ARBA00045875"/>
    </source>
</evidence>